<feature type="compositionally biased region" description="Basic and acidic residues" evidence="1">
    <location>
        <begin position="32"/>
        <end position="45"/>
    </location>
</feature>
<protein>
    <submittedName>
        <fullName evidence="2">Uncharacterized protein</fullName>
    </submittedName>
</protein>
<gene>
    <name evidence="2" type="ORF">DR950_08975</name>
</gene>
<dbReference type="RefSeq" id="WP_117486607.1">
    <property type="nucleotide sequence ID" value="NZ_QVIG01000001.1"/>
</dbReference>
<accession>A0A372ZQR0</accession>
<comment type="caution">
    <text evidence="2">The sequence shown here is derived from an EMBL/GenBank/DDBJ whole genome shotgun (WGS) entry which is preliminary data.</text>
</comment>
<dbReference type="AlphaFoldDB" id="A0A372ZQR0"/>
<evidence type="ECO:0000313" key="3">
    <source>
        <dbReference type="Proteomes" id="UP000263377"/>
    </source>
</evidence>
<sequence>MSAVPTRPPRPDILRLRVTARDPEVLRALLREARPDTGGRPHVDPDGSVGIDVYAPEDRIAALEREGVTVTRIGNASEAGRAAQAEVGTGDRFAAADAVPHGLAAKPAG</sequence>
<keyword evidence="3" id="KW-1185">Reference proteome</keyword>
<proteinExistence type="predicted"/>
<name>A0A372ZQR0_9ACTN</name>
<feature type="region of interest" description="Disordered" evidence="1">
    <location>
        <begin position="32"/>
        <end position="51"/>
    </location>
</feature>
<evidence type="ECO:0000313" key="2">
    <source>
        <dbReference type="EMBL" id="RGD57904.1"/>
    </source>
</evidence>
<organism evidence="2 3">
    <name type="scientific">Kitasatospora xanthocidica</name>
    <dbReference type="NCBI Taxonomy" id="83382"/>
    <lineage>
        <taxon>Bacteria</taxon>
        <taxon>Bacillati</taxon>
        <taxon>Actinomycetota</taxon>
        <taxon>Actinomycetes</taxon>
        <taxon>Kitasatosporales</taxon>
        <taxon>Streptomycetaceae</taxon>
        <taxon>Kitasatospora</taxon>
    </lineage>
</organism>
<dbReference type="Proteomes" id="UP000263377">
    <property type="component" value="Unassembled WGS sequence"/>
</dbReference>
<reference evidence="2 3" key="1">
    <citation type="submission" date="2018-08" db="EMBL/GenBank/DDBJ databases">
        <title>Diversity &amp; Physiological Properties of Lignin-Decomposing Actinobacteria from Soil.</title>
        <authorList>
            <person name="Roh S.G."/>
            <person name="Kim S.B."/>
        </authorList>
    </citation>
    <scope>NUCLEOTIDE SEQUENCE [LARGE SCALE GENOMIC DNA]</scope>
    <source>
        <strain evidence="2 3">MMS17-GH009</strain>
    </source>
</reference>
<evidence type="ECO:0000256" key="1">
    <source>
        <dbReference type="SAM" id="MobiDB-lite"/>
    </source>
</evidence>
<dbReference type="EMBL" id="QVIG01000001">
    <property type="protein sequence ID" value="RGD57904.1"/>
    <property type="molecule type" value="Genomic_DNA"/>
</dbReference>